<feature type="region of interest" description="Disordered" evidence="1">
    <location>
        <begin position="264"/>
        <end position="299"/>
    </location>
</feature>
<dbReference type="PANTHER" id="PTHR33026:SF7">
    <property type="entry name" value="OS03G0100275 PROTEIN"/>
    <property type="match status" value="1"/>
</dbReference>
<name>A0A3L6TEY6_PANMI</name>
<dbReference type="EMBL" id="PQIB02000001">
    <property type="protein sequence ID" value="RLN38929.1"/>
    <property type="molecule type" value="Genomic_DNA"/>
</dbReference>
<feature type="region of interest" description="Disordered" evidence="1">
    <location>
        <begin position="394"/>
        <end position="430"/>
    </location>
</feature>
<dbReference type="AlphaFoldDB" id="A0A3L6TEY6"/>
<comment type="caution">
    <text evidence="2">The sequence shown here is derived from an EMBL/GenBank/DDBJ whole genome shotgun (WGS) entry which is preliminary data.</text>
</comment>
<dbReference type="Proteomes" id="UP000275267">
    <property type="component" value="Unassembled WGS sequence"/>
</dbReference>
<accession>A0A3L6TEY6</accession>
<evidence type="ECO:0000256" key="1">
    <source>
        <dbReference type="SAM" id="MobiDB-lite"/>
    </source>
</evidence>
<feature type="region of interest" description="Disordered" evidence="1">
    <location>
        <begin position="311"/>
        <end position="351"/>
    </location>
</feature>
<protein>
    <submittedName>
        <fullName evidence="2">Uncharacterized protein</fullName>
    </submittedName>
</protein>
<evidence type="ECO:0000313" key="2">
    <source>
        <dbReference type="EMBL" id="RLN38929.1"/>
    </source>
</evidence>
<dbReference type="PANTHER" id="PTHR33026">
    <property type="entry name" value="OS06G0360600 PROTEIN"/>
    <property type="match status" value="1"/>
</dbReference>
<dbReference type="STRING" id="4540.A0A3L6TEY6"/>
<reference evidence="3" key="1">
    <citation type="journal article" date="2019" name="Nat. Commun.">
        <title>The genome of broomcorn millet.</title>
        <authorList>
            <person name="Zou C."/>
            <person name="Miki D."/>
            <person name="Li D."/>
            <person name="Tang Q."/>
            <person name="Xiao L."/>
            <person name="Rajput S."/>
            <person name="Deng P."/>
            <person name="Jia W."/>
            <person name="Huang R."/>
            <person name="Zhang M."/>
            <person name="Sun Y."/>
            <person name="Hu J."/>
            <person name="Fu X."/>
            <person name="Schnable P.S."/>
            <person name="Li F."/>
            <person name="Zhang H."/>
            <person name="Feng B."/>
            <person name="Zhu X."/>
            <person name="Liu R."/>
            <person name="Schnable J.C."/>
            <person name="Zhu J.-K."/>
            <person name="Zhang H."/>
        </authorList>
    </citation>
    <scope>NUCLEOTIDE SEQUENCE [LARGE SCALE GENOMIC DNA]</scope>
</reference>
<gene>
    <name evidence="2" type="ORF">C2845_PM01G43930</name>
</gene>
<sequence length="430" mass="46323">MAGEVPAATVAPPAQEQAWCPSTMSDVNIEALVDGAAFSLRQGGKYTEAIFKDNNKRWAEELFVVVNPTPTLPPRTSLPPVLNARWEEKPTEEDMVEVEMLLTELQKLKAEKLTGAAVALLFAKRLIQLIQEWVHPGYKYSGREDPTRGQNRKVLRSEAHKRVMLIVSGEVRDKGCPKAYCLKRPTTEEKIVSFWCPAPLSEGQQGKAVSPHAGLALPAADVGSYSSDSSIGSESDDVVEVPGTVAGEGSITRKQRPTLKVEAETVVEKSGLTAPKPEEEDQEEERGWPARSPARVARSLPSAVLLKPSFSVQRTGGRASLSDVKRKADESTSEAVSTELAKGEASPAERLLAHPRLIEGAATQAEEEVAASEPPQGDDVTSVEVVLGDGAMAGVVEDPADPNARPRVVTSTLPAVQEPPKEKAPRGRQW</sequence>
<evidence type="ECO:0000313" key="3">
    <source>
        <dbReference type="Proteomes" id="UP000275267"/>
    </source>
</evidence>
<organism evidence="2 3">
    <name type="scientific">Panicum miliaceum</name>
    <name type="common">Proso millet</name>
    <name type="synonym">Broomcorn millet</name>
    <dbReference type="NCBI Taxonomy" id="4540"/>
    <lineage>
        <taxon>Eukaryota</taxon>
        <taxon>Viridiplantae</taxon>
        <taxon>Streptophyta</taxon>
        <taxon>Embryophyta</taxon>
        <taxon>Tracheophyta</taxon>
        <taxon>Spermatophyta</taxon>
        <taxon>Magnoliopsida</taxon>
        <taxon>Liliopsida</taxon>
        <taxon>Poales</taxon>
        <taxon>Poaceae</taxon>
        <taxon>PACMAD clade</taxon>
        <taxon>Panicoideae</taxon>
        <taxon>Panicodae</taxon>
        <taxon>Paniceae</taxon>
        <taxon>Panicinae</taxon>
        <taxon>Panicum</taxon>
        <taxon>Panicum sect. Panicum</taxon>
    </lineage>
</organism>
<keyword evidence="3" id="KW-1185">Reference proteome</keyword>
<proteinExistence type="predicted"/>
<feature type="compositionally biased region" description="Basic and acidic residues" evidence="1">
    <location>
        <begin position="419"/>
        <end position="430"/>
    </location>
</feature>